<dbReference type="AlphaFoldDB" id="A0A4E0RWX9"/>
<dbReference type="InterPro" id="IPR036259">
    <property type="entry name" value="MFS_trans_sf"/>
</dbReference>
<keyword evidence="4 7" id="KW-0812">Transmembrane</keyword>
<feature type="transmembrane region" description="Helical" evidence="7">
    <location>
        <begin position="438"/>
        <end position="455"/>
    </location>
</feature>
<reference evidence="8" key="1">
    <citation type="submission" date="2019-03" db="EMBL/GenBank/DDBJ databases">
        <title>Improved annotation for the trematode Fasciola hepatica.</title>
        <authorList>
            <person name="Choi Y.-J."/>
            <person name="Martin J."/>
            <person name="Mitreva M."/>
        </authorList>
    </citation>
    <scope>NUCLEOTIDE SEQUENCE [LARGE SCALE GENOMIC DNA]</scope>
</reference>
<evidence type="ECO:0000313" key="9">
    <source>
        <dbReference type="Proteomes" id="UP000230066"/>
    </source>
</evidence>
<feature type="transmembrane region" description="Helical" evidence="7">
    <location>
        <begin position="407"/>
        <end position="431"/>
    </location>
</feature>
<feature type="transmembrane region" description="Helical" evidence="7">
    <location>
        <begin position="135"/>
        <end position="155"/>
    </location>
</feature>
<comment type="similarity">
    <text evidence="2">Belongs to the SLC43A transporter (TC 2.A.1.44) family.</text>
</comment>
<keyword evidence="5 7" id="KW-1133">Transmembrane helix</keyword>
<feature type="transmembrane region" description="Helical" evidence="7">
    <location>
        <begin position="110"/>
        <end position="129"/>
    </location>
</feature>
<name>A0A4E0RWX9_FASHE</name>
<proteinExistence type="inferred from homology"/>
<feature type="transmembrane region" description="Helical" evidence="7">
    <location>
        <begin position="374"/>
        <end position="395"/>
    </location>
</feature>
<dbReference type="Gene3D" id="1.20.1250.20">
    <property type="entry name" value="MFS general substrate transporter like domains"/>
    <property type="match status" value="1"/>
</dbReference>
<accession>A0A4E0RWX9</accession>
<gene>
    <name evidence="8" type="ORF">D915_006869</name>
</gene>
<evidence type="ECO:0000256" key="6">
    <source>
        <dbReference type="ARBA" id="ARBA00023136"/>
    </source>
</evidence>
<comment type="subcellular location">
    <subcellularLocation>
        <location evidence="1">Membrane</location>
        <topology evidence="1">Multi-pass membrane protein</topology>
    </subcellularLocation>
</comment>
<evidence type="ECO:0000256" key="3">
    <source>
        <dbReference type="ARBA" id="ARBA00022448"/>
    </source>
</evidence>
<dbReference type="PANTHER" id="PTHR20772">
    <property type="entry name" value="PROTEIN FMP42"/>
    <property type="match status" value="1"/>
</dbReference>
<evidence type="ECO:0000256" key="5">
    <source>
        <dbReference type="ARBA" id="ARBA00022989"/>
    </source>
</evidence>
<dbReference type="Pfam" id="PF07690">
    <property type="entry name" value="MFS_1"/>
    <property type="match status" value="1"/>
</dbReference>
<feature type="transmembrane region" description="Helical" evidence="7">
    <location>
        <begin position="200"/>
        <end position="219"/>
    </location>
</feature>
<feature type="transmembrane region" description="Helical" evidence="7">
    <location>
        <begin position="467"/>
        <end position="487"/>
    </location>
</feature>
<evidence type="ECO:0000256" key="7">
    <source>
        <dbReference type="SAM" id="Phobius"/>
    </source>
</evidence>
<feature type="transmembrane region" description="Helical" evidence="7">
    <location>
        <begin position="321"/>
        <end position="353"/>
    </location>
</feature>
<keyword evidence="3" id="KW-0813">Transport</keyword>
<comment type="caution">
    <text evidence="8">The sequence shown here is derived from an EMBL/GenBank/DDBJ whole genome shotgun (WGS) entry which is preliminary data.</text>
</comment>
<sequence>MRQFVRNLVSVMTARVRLCAHLDRCIQWRYRKWLFLSLGVIEMFLFSGFHYGYNALKGNFNKLGVFEEHCGDQNCTKKPMVDYAFNTWVNTQMLLISGTGFLMDKVGLRFVKILSVVLYSLGTFMFAFTNRSTSGLLFPAGMFVALGSVSSLICNHQISSMFPTVQGLVIAMLSGAYDSCSALTFIIARISDTVPLQSSFIAIAVGSLLFGIPMGLFVMTQWATDMAEQPDHEVDGEDVEVAYGDIKLESNAEDKIDFVNVDVRIQRIVEKRFPTLKSCIISLPFAAVALWFMFGLFRLTYFFSQLVPILFYAFPDDESTVYSLLTMSSFLFMAGFVVSPFTGSILVYSKAYYRRKIERALIETNGSLSDSQVYWMYLRSMAPGLLLMALSGILYSSLQLVKSKATFITTCILLSVYRSLLFSICINFVLIAFPLRNFGTVNGILNTIGGIFNALENALKQAPIFPGTIISIGISCVLLVTPLFLFCKRR</sequence>
<dbReference type="InterPro" id="IPR052599">
    <property type="entry name" value="SLC43A_AATransporter"/>
</dbReference>
<evidence type="ECO:0000256" key="1">
    <source>
        <dbReference type="ARBA" id="ARBA00004141"/>
    </source>
</evidence>
<feature type="transmembrane region" description="Helical" evidence="7">
    <location>
        <begin position="167"/>
        <end position="188"/>
    </location>
</feature>
<dbReference type="InterPro" id="IPR011701">
    <property type="entry name" value="MFS"/>
</dbReference>
<evidence type="ECO:0000313" key="8">
    <source>
        <dbReference type="EMBL" id="THD22562.1"/>
    </source>
</evidence>
<feature type="transmembrane region" description="Helical" evidence="7">
    <location>
        <begin position="280"/>
        <end position="301"/>
    </location>
</feature>
<dbReference type="EMBL" id="JXXN02002671">
    <property type="protein sequence ID" value="THD22562.1"/>
    <property type="molecule type" value="Genomic_DNA"/>
</dbReference>
<keyword evidence="6 7" id="KW-0472">Membrane</keyword>
<dbReference type="SUPFAM" id="SSF103473">
    <property type="entry name" value="MFS general substrate transporter"/>
    <property type="match status" value="1"/>
</dbReference>
<feature type="transmembrane region" description="Helical" evidence="7">
    <location>
        <begin position="83"/>
        <end position="103"/>
    </location>
</feature>
<evidence type="ECO:0000256" key="4">
    <source>
        <dbReference type="ARBA" id="ARBA00022692"/>
    </source>
</evidence>
<organism evidence="8 9">
    <name type="scientific">Fasciola hepatica</name>
    <name type="common">Liver fluke</name>
    <dbReference type="NCBI Taxonomy" id="6192"/>
    <lineage>
        <taxon>Eukaryota</taxon>
        <taxon>Metazoa</taxon>
        <taxon>Spiralia</taxon>
        <taxon>Lophotrochozoa</taxon>
        <taxon>Platyhelminthes</taxon>
        <taxon>Trematoda</taxon>
        <taxon>Digenea</taxon>
        <taxon>Plagiorchiida</taxon>
        <taxon>Echinostomata</taxon>
        <taxon>Echinostomatoidea</taxon>
        <taxon>Fasciolidae</taxon>
        <taxon>Fasciola</taxon>
    </lineage>
</organism>
<dbReference type="GO" id="GO:0016020">
    <property type="term" value="C:membrane"/>
    <property type="evidence" value="ECO:0007669"/>
    <property type="project" value="UniProtKB-SubCell"/>
</dbReference>
<feature type="transmembrane region" description="Helical" evidence="7">
    <location>
        <begin position="33"/>
        <end position="53"/>
    </location>
</feature>
<protein>
    <submittedName>
        <fullName evidence="8">Solute carrier family 43 member 3</fullName>
    </submittedName>
</protein>
<dbReference type="Proteomes" id="UP000230066">
    <property type="component" value="Unassembled WGS sequence"/>
</dbReference>
<dbReference type="PANTHER" id="PTHR20772:SF2">
    <property type="entry name" value="PROTEIN FMP42"/>
    <property type="match status" value="1"/>
</dbReference>
<evidence type="ECO:0000256" key="2">
    <source>
        <dbReference type="ARBA" id="ARBA00006595"/>
    </source>
</evidence>
<dbReference type="GO" id="GO:0022857">
    <property type="term" value="F:transmembrane transporter activity"/>
    <property type="evidence" value="ECO:0007669"/>
    <property type="project" value="InterPro"/>
</dbReference>
<keyword evidence="9" id="KW-1185">Reference proteome</keyword>